<organism evidence="1 2">
    <name type="scientific">Eumeta variegata</name>
    <name type="common">Bagworm moth</name>
    <name type="synonym">Eumeta japonica</name>
    <dbReference type="NCBI Taxonomy" id="151549"/>
    <lineage>
        <taxon>Eukaryota</taxon>
        <taxon>Metazoa</taxon>
        <taxon>Ecdysozoa</taxon>
        <taxon>Arthropoda</taxon>
        <taxon>Hexapoda</taxon>
        <taxon>Insecta</taxon>
        <taxon>Pterygota</taxon>
        <taxon>Neoptera</taxon>
        <taxon>Endopterygota</taxon>
        <taxon>Lepidoptera</taxon>
        <taxon>Glossata</taxon>
        <taxon>Ditrysia</taxon>
        <taxon>Tineoidea</taxon>
        <taxon>Psychidae</taxon>
        <taxon>Oiketicinae</taxon>
        <taxon>Eumeta</taxon>
    </lineage>
</organism>
<keyword evidence="2" id="KW-1185">Reference proteome</keyword>
<comment type="caution">
    <text evidence="1">The sequence shown here is derived from an EMBL/GenBank/DDBJ whole genome shotgun (WGS) entry which is preliminary data.</text>
</comment>
<reference evidence="1 2" key="1">
    <citation type="journal article" date="2019" name="Commun. Biol.">
        <title>The bagworm genome reveals a unique fibroin gene that provides high tensile strength.</title>
        <authorList>
            <person name="Kono N."/>
            <person name="Nakamura H."/>
            <person name="Ohtoshi R."/>
            <person name="Tomita M."/>
            <person name="Numata K."/>
            <person name="Arakawa K."/>
        </authorList>
    </citation>
    <scope>NUCLEOTIDE SEQUENCE [LARGE SCALE GENOMIC DNA]</scope>
</reference>
<accession>A0A4C1WUT7</accession>
<sequence>MLDVGCSLETIVDIEWRSPEPPAQRRSSERKHKNSRLIIMDLLTPPRRLINKSYCRKKDCDTSQENNERLSVRATAGGAGAAMAFGLSERKCFKIKVSFVKAISLYVIGVGR</sequence>
<dbReference type="Proteomes" id="UP000299102">
    <property type="component" value="Unassembled WGS sequence"/>
</dbReference>
<dbReference type="EMBL" id="BGZK01000662">
    <property type="protein sequence ID" value="GBP55188.1"/>
    <property type="molecule type" value="Genomic_DNA"/>
</dbReference>
<proteinExistence type="predicted"/>
<evidence type="ECO:0000313" key="2">
    <source>
        <dbReference type="Proteomes" id="UP000299102"/>
    </source>
</evidence>
<protein>
    <submittedName>
        <fullName evidence="1">Uncharacterized protein</fullName>
    </submittedName>
</protein>
<dbReference type="AlphaFoldDB" id="A0A4C1WUT7"/>
<evidence type="ECO:0000313" key="1">
    <source>
        <dbReference type="EMBL" id="GBP55188.1"/>
    </source>
</evidence>
<gene>
    <name evidence="1" type="ORF">EVAR_90210_1</name>
</gene>
<name>A0A4C1WUT7_EUMVA</name>